<protein>
    <submittedName>
        <fullName evidence="1">Uncharacterized protein</fullName>
    </submittedName>
</protein>
<dbReference type="Proteomes" id="UP000182932">
    <property type="component" value="Unassembled WGS sequence"/>
</dbReference>
<organism evidence="1 2">
    <name type="scientific">Marinovum algicola</name>
    <dbReference type="NCBI Taxonomy" id="42444"/>
    <lineage>
        <taxon>Bacteria</taxon>
        <taxon>Pseudomonadati</taxon>
        <taxon>Pseudomonadota</taxon>
        <taxon>Alphaproteobacteria</taxon>
        <taxon>Rhodobacterales</taxon>
        <taxon>Roseobacteraceae</taxon>
        <taxon>Marinovum</taxon>
    </lineage>
</organism>
<dbReference type="GeneID" id="80816909"/>
<name>A0A975W756_9RHOB</name>
<sequence length="78" mass="8469">MGVTEDLADALARDVIEAAELMGDETLVAETAKIIGASSTTAEEAFLTAVRVRMAAKRGRRFLEDRLRAFEAKIKDQG</sequence>
<evidence type="ECO:0000313" key="2">
    <source>
        <dbReference type="Proteomes" id="UP000182932"/>
    </source>
</evidence>
<reference evidence="1 2" key="1">
    <citation type="submission" date="2016-10" db="EMBL/GenBank/DDBJ databases">
        <authorList>
            <person name="Varghese N."/>
            <person name="Submissions S."/>
        </authorList>
    </citation>
    <scope>NUCLEOTIDE SEQUENCE [LARGE SCALE GENOMIC DNA]</scope>
    <source>
        <strain evidence="1 2">FF3</strain>
    </source>
</reference>
<evidence type="ECO:0000313" key="1">
    <source>
        <dbReference type="EMBL" id="SEI78402.1"/>
    </source>
</evidence>
<proteinExistence type="predicted"/>
<dbReference type="EMBL" id="FNYY01000002">
    <property type="protein sequence ID" value="SEI78402.1"/>
    <property type="molecule type" value="Genomic_DNA"/>
</dbReference>
<dbReference type="RefSeq" id="WP_048531279.1">
    <property type="nucleotide sequence ID" value="NZ_CATMKJ010000032.1"/>
</dbReference>
<dbReference type="AlphaFoldDB" id="A0A975W756"/>
<gene>
    <name evidence="1" type="ORF">SAMN04487940_10238</name>
</gene>
<accession>A0A975W756</accession>
<keyword evidence="2" id="KW-1185">Reference proteome</keyword>
<comment type="caution">
    <text evidence="1">The sequence shown here is derived from an EMBL/GenBank/DDBJ whole genome shotgun (WGS) entry which is preliminary data.</text>
</comment>